<evidence type="ECO:0000256" key="1">
    <source>
        <dbReference type="ARBA" id="ARBA00004496"/>
    </source>
</evidence>
<dbReference type="PROSITE" id="PS01124">
    <property type="entry name" value="HTH_ARAC_FAMILY_2"/>
    <property type="match status" value="1"/>
</dbReference>
<gene>
    <name evidence="13" type="ORF">SAMN02910417_01191</name>
</gene>
<evidence type="ECO:0000256" key="2">
    <source>
        <dbReference type="ARBA" id="ARBA00018672"/>
    </source>
</evidence>
<dbReference type="GO" id="GO:0003700">
    <property type="term" value="F:DNA-binding transcription factor activity"/>
    <property type="evidence" value="ECO:0007669"/>
    <property type="project" value="InterPro"/>
</dbReference>
<dbReference type="EMBL" id="FMXR01000008">
    <property type="protein sequence ID" value="SDB15812.1"/>
    <property type="molecule type" value="Genomic_DNA"/>
</dbReference>
<evidence type="ECO:0000256" key="6">
    <source>
        <dbReference type="ARBA" id="ARBA00023015"/>
    </source>
</evidence>
<evidence type="ECO:0000256" key="5">
    <source>
        <dbReference type="ARBA" id="ARBA00023012"/>
    </source>
</evidence>
<dbReference type="SMART" id="SM00448">
    <property type="entry name" value="REC"/>
    <property type="match status" value="1"/>
</dbReference>
<dbReference type="Pfam" id="PF12833">
    <property type="entry name" value="HTH_18"/>
    <property type="match status" value="1"/>
</dbReference>
<evidence type="ECO:0000313" key="13">
    <source>
        <dbReference type="EMBL" id="SDB15812.1"/>
    </source>
</evidence>
<evidence type="ECO:0000259" key="11">
    <source>
        <dbReference type="PROSITE" id="PS01124"/>
    </source>
</evidence>
<dbReference type="Gene3D" id="3.40.50.2300">
    <property type="match status" value="1"/>
</dbReference>
<keyword evidence="7" id="KW-0238">DNA-binding</keyword>
<dbReference type="InterPro" id="IPR011006">
    <property type="entry name" value="CheY-like_superfamily"/>
</dbReference>
<keyword evidence="8" id="KW-0804">Transcription</keyword>
<dbReference type="GO" id="GO:0043565">
    <property type="term" value="F:sequence-specific DNA binding"/>
    <property type="evidence" value="ECO:0007669"/>
    <property type="project" value="InterPro"/>
</dbReference>
<comment type="subcellular location">
    <subcellularLocation>
        <location evidence="1">Cytoplasm</location>
    </subcellularLocation>
</comment>
<dbReference type="InterPro" id="IPR051552">
    <property type="entry name" value="HptR"/>
</dbReference>
<evidence type="ECO:0000256" key="7">
    <source>
        <dbReference type="ARBA" id="ARBA00023125"/>
    </source>
</evidence>
<reference evidence="13 14" key="1">
    <citation type="submission" date="2016-10" db="EMBL/GenBank/DDBJ databases">
        <authorList>
            <person name="de Groot N.N."/>
        </authorList>
    </citation>
    <scope>NUCLEOTIDE SEQUENCE [LARGE SCALE GENOMIC DNA]</scope>
    <source>
        <strain evidence="13 14">DSM 3217</strain>
    </source>
</reference>
<dbReference type="PANTHER" id="PTHR42713">
    <property type="entry name" value="HISTIDINE KINASE-RELATED"/>
    <property type="match status" value="1"/>
</dbReference>
<dbReference type="PROSITE" id="PS50110">
    <property type="entry name" value="RESPONSE_REGULATORY"/>
    <property type="match status" value="1"/>
</dbReference>
<evidence type="ECO:0000256" key="8">
    <source>
        <dbReference type="ARBA" id="ARBA00023163"/>
    </source>
</evidence>
<dbReference type="PANTHER" id="PTHR42713:SF3">
    <property type="entry name" value="TRANSCRIPTIONAL REGULATORY PROTEIN HPTR"/>
    <property type="match status" value="1"/>
</dbReference>
<dbReference type="InterPro" id="IPR018060">
    <property type="entry name" value="HTH_AraC"/>
</dbReference>
<name>A0A1G6B5E7_EUBOX</name>
<dbReference type="SUPFAM" id="SSF52172">
    <property type="entry name" value="CheY-like"/>
    <property type="match status" value="1"/>
</dbReference>
<dbReference type="STRING" id="1732.SAMN02910417_01191"/>
<protein>
    <recommendedName>
        <fullName evidence="2">Stage 0 sporulation protein A homolog</fullName>
    </recommendedName>
</protein>
<dbReference type="OrthoDB" id="9794370at2"/>
<feature type="modified residue" description="4-aspartylphosphate" evidence="10">
    <location>
        <position position="55"/>
    </location>
</feature>
<keyword evidence="4 10" id="KW-0597">Phosphoprotein</keyword>
<dbReference type="GO" id="GO:0005737">
    <property type="term" value="C:cytoplasm"/>
    <property type="evidence" value="ECO:0007669"/>
    <property type="project" value="UniProtKB-SubCell"/>
</dbReference>
<evidence type="ECO:0000313" key="14">
    <source>
        <dbReference type="Proteomes" id="UP000199228"/>
    </source>
</evidence>
<evidence type="ECO:0000256" key="3">
    <source>
        <dbReference type="ARBA" id="ARBA00022490"/>
    </source>
</evidence>
<accession>A0A1G6B5E7</accession>
<dbReference type="InterPro" id="IPR009057">
    <property type="entry name" value="Homeodomain-like_sf"/>
</dbReference>
<evidence type="ECO:0000259" key="12">
    <source>
        <dbReference type="PROSITE" id="PS50110"/>
    </source>
</evidence>
<keyword evidence="6" id="KW-0805">Transcription regulation</keyword>
<proteinExistence type="predicted"/>
<dbReference type="Pfam" id="PF00072">
    <property type="entry name" value="Response_reg"/>
    <property type="match status" value="1"/>
</dbReference>
<evidence type="ECO:0000256" key="10">
    <source>
        <dbReference type="PROSITE-ProRule" id="PRU00169"/>
    </source>
</evidence>
<dbReference type="Gene3D" id="1.10.10.60">
    <property type="entry name" value="Homeodomain-like"/>
    <property type="match status" value="2"/>
</dbReference>
<dbReference type="GO" id="GO:0000160">
    <property type="term" value="P:phosphorelay signal transduction system"/>
    <property type="evidence" value="ECO:0007669"/>
    <property type="project" value="UniProtKB-KW"/>
</dbReference>
<dbReference type="SUPFAM" id="SSF46689">
    <property type="entry name" value="Homeodomain-like"/>
    <property type="match status" value="2"/>
</dbReference>
<dbReference type="SMART" id="SM00342">
    <property type="entry name" value="HTH_ARAC"/>
    <property type="match status" value="1"/>
</dbReference>
<organism evidence="13 14">
    <name type="scientific">Eubacterium oxidoreducens</name>
    <dbReference type="NCBI Taxonomy" id="1732"/>
    <lineage>
        <taxon>Bacteria</taxon>
        <taxon>Bacillati</taxon>
        <taxon>Bacillota</taxon>
        <taxon>Clostridia</taxon>
        <taxon>Eubacteriales</taxon>
        <taxon>Eubacteriaceae</taxon>
        <taxon>Eubacterium</taxon>
    </lineage>
</organism>
<keyword evidence="5" id="KW-0902">Two-component regulatory system</keyword>
<dbReference type="Proteomes" id="UP000199228">
    <property type="component" value="Unassembled WGS sequence"/>
</dbReference>
<feature type="domain" description="HTH araC/xylS-type" evidence="11">
    <location>
        <begin position="427"/>
        <end position="525"/>
    </location>
</feature>
<dbReference type="InterPro" id="IPR001789">
    <property type="entry name" value="Sig_transdc_resp-reg_receiver"/>
</dbReference>
<evidence type="ECO:0000256" key="4">
    <source>
        <dbReference type="ARBA" id="ARBA00022553"/>
    </source>
</evidence>
<dbReference type="RefSeq" id="WP_090173220.1">
    <property type="nucleotide sequence ID" value="NZ_FMXR01000008.1"/>
</dbReference>
<dbReference type="AlphaFoldDB" id="A0A1G6B5E7"/>
<sequence>MKKVIMADDEAVILNGLKKMIPWEKLDLTLVDEAENGNELLDKIMDKHPQIVISDIKMPGLTGLEVVKKVKEAGNGDVKFIFISGFQEFSYAQEALAQGAVDYLLKPVGESDLEDSLQKAIALAEEHSVSELFKETEDEIEVLFHKINEGNEVDSKELKKSFEASQIDLTNKIFVGISFGILPPDIKRLRMQSLTKYHLTQFSIFNRLTEYFKDKRLGFAVKKDEDVIHMIAVLPREETVGFFERYIQPIRSELEAEYDVDLHIGIGMRTENITQLKNVYKTAKFAFANYFFEERAVLDFEHMHKDYKVSFEEYSKQLEEVFQSILLKDGCVLEQVDSALLMIHEIHYGNPYAVKTRVINMVDELSFKMKQYSLLPKDGEHGTEELQTKIENSISFSQLHKVVMKFYERLVAEIYQNDRVYEASSIEQVKKYIREHYMEDLSVKKVAQVACVSQNYFSAMFKKETGENFKSYLTGIRMAEAMKLLLDTDMKTYQIGEAVGYNNVRRFVDAFRAKYKMSPMDYKKSLR</sequence>
<comment type="function">
    <text evidence="9">May play the central regulatory role in sporulation. It may be an element of the effector pathway responsible for the activation of sporulation genes in response to nutritional stress. Spo0A may act in concert with spo0H (a sigma factor) to control the expression of some genes that are critical to the sporulation process.</text>
</comment>
<dbReference type="CDD" id="cd17536">
    <property type="entry name" value="REC_YesN-like"/>
    <property type="match status" value="1"/>
</dbReference>
<evidence type="ECO:0000256" key="9">
    <source>
        <dbReference type="ARBA" id="ARBA00024867"/>
    </source>
</evidence>
<keyword evidence="3" id="KW-0963">Cytoplasm</keyword>
<feature type="domain" description="Response regulatory" evidence="12">
    <location>
        <begin position="3"/>
        <end position="121"/>
    </location>
</feature>
<keyword evidence="14" id="KW-1185">Reference proteome</keyword>